<protein>
    <submittedName>
        <fullName evidence="1">Uncharacterized protein</fullName>
    </submittedName>
</protein>
<dbReference type="AlphaFoldDB" id="A0A4Y2C8S9"/>
<reference evidence="1 2" key="1">
    <citation type="journal article" date="2019" name="Sci. Rep.">
        <title>Orb-weaving spider Araneus ventricosus genome elucidates the spidroin gene catalogue.</title>
        <authorList>
            <person name="Kono N."/>
            <person name="Nakamura H."/>
            <person name="Ohtoshi R."/>
            <person name="Moran D.A.P."/>
            <person name="Shinohara A."/>
            <person name="Yoshida Y."/>
            <person name="Fujiwara M."/>
            <person name="Mori M."/>
            <person name="Tomita M."/>
            <person name="Arakawa K."/>
        </authorList>
    </citation>
    <scope>NUCLEOTIDE SEQUENCE [LARGE SCALE GENOMIC DNA]</scope>
</reference>
<gene>
    <name evidence="1" type="ORF">AVEN_77376_1</name>
</gene>
<sequence length="105" mass="11973">MVKLRGRHLAFLSLSVPPSRKHGRMFDSYGLIISRGNSRQRIFASSVSQACIEAKALRPGQRILTYPSLILRYANRYRQLFEILLFLGNATRKLNVKSGFSLFSL</sequence>
<evidence type="ECO:0000313" key="2">
    <source>
        <dbReference type="Proteomes" id="UP000499080"/>
    </source>
</evidence>
<accession>A0A4Y2C8S9</accession>
<proteinExistence type="predicted"/>
<dbReference type="EMBL" id="BGPR01000158">
    <property type="protein sequence ID" value="GBM00570.1"/>
    <property type="molecule type" value="Genomic_DNA"/>
</dbReference>
<evidence type="ECO:0000313" key="1">
    <source>
        <dbReference type="EMBL" id="GBM00570.1"/>
    </source>
</evidence>
<keyword evidence="2" id="KW-1185">Reference proteome</keyword>
<comment type="caution">
    <text evidence="1">The sequence shown here is derived from an EMBL/GenBank/DDBJ whole genome shotgun (WGS) entry which is preliminary data.</text>
</comment>
<organism evidence="1 2">
    <name type="scientific">Araneus ventricosus</name>
    <name type="common">Orbweaver spider</name>
    <name type="synonym">Epeira ventricosa</name>
    <dbReference type="NCBI Taxonomy" id="182803"/>
    <lineage>
        <taxon>Eukaryota</taxon>
        <taxon>Metazoa</taxon>
        <taxon>Ecdysozoa</taxon>
        <taxon>Arthropoda</taxon>
        <taxon>Chelicerata</taxon>
        <taxon>Arachnida</taxon>
        <taxon>Araneae</taxon>
        <taxon>Araneomorphae</taxon>
        <taxon>Entelegynae</taxon>
        <taxon>Araneoidea</taxon>
        <taxon>Araneidae</taxon>
        <taxon>Araneus</taxon>
    </lineage>
</organism>
<name>A0A4Y2C8S9_ARAVE</name>
<dbReference type="Proteomes" id="UP000499080">
    <property type="component" value="Unassembled WGS sequence"/>
</dbReference>